<keyword evidence="5" id="KW-1185">Reference proteome</keyword>
<dbReference type="Pfam" id="PF20179">
    <property type="entry name" value="MSS51_C"/>
    <property type="match status" value="1"/>
</dbReference>
<evidence type="ECO:0000256" key="3">
    <source>
        <dbReference type="ARBA" id="ARBA00022833"/>
    </source>
</evidence>
<keyword evidence="3" id="KW-0862">Zinc</keyword>
<accession>A0A6P3XQL0</accession>
<proteinExistence type="predicted"/>
<name>A0A6P3XQL0_DINQU</name>
<dbReference type="InterPro" id="IPR002893">
    <property type="entry name" value="Znf_MYND"/>
</dbReference>
<evidence type="ECO:0000256" key="2">
    <source>
        <dbReference type="ARBA" id="ARBA00022771"/>
    </source>
</evidence>
<evidence type="ECO:0000313" key="5">
    <source>
        <dbReference type="Proteomes" id="UP000515204"/>
    </source>
</evidence>
<dbReference type="InterPro" id="IPR046824">
    <property type="entry name" value="Mss51-like_C"/>
</dbReference>
<keyword evidence="1" id="KW-0479">Metal-binding</keyword>
<dbReference type="GO" id="GO:0008270">
    <property type="term" value="F:zinc ion binding"/>
    <property type="evidence" value="ECO:0007669"/>
    <property type="project" value="UniProtKB-KW"/>
</dbReference>
<dbReference type="KEGG" id="dqu:106747625"/>
<sequence length="430" mass="50303">MEDPEKEIIKHNGSLLPKLYNQFFNPNICHICKSVDIDSSKSCDKCYMISYCHQDHKSFHEMQHKEICEAVVKLSKLKPRMISGPITLYRWINEKRKFMKLIHQSLFRQLEQHEEEMFLCMKSCLICYKQNYLNACKKCYSVNYCIQHKVQFNTEHTEFMCKQLRLLLNINIASMTPNLTEITRSFIAFADENIKFGNTFQLITEFAKIRKTLDWAATDYILSDYISGPLALYYGMQKSNFLQLLLQADIFTVHIITANRVNKNNLRAWEILLHCIPRIKKLVIIIIGSKLKPDPPIYEVCENCQSKKKQFSLSSVSKMYYEYTTDYKYKRPDVIVGIQVEITKKLWSQSIRAIQAQSCPLLLTTSDVFRTCRYIKEMKNILGANLTPDIEIKSPFNSCAPHKDFRIDGVYYCNKYILVYKNLNGSSSSI</sequence>
<protein>
    <submittedName>
        <fullName evidence="6">Uncharacterized protein LOC106747625</fullName>
    </submittedName>
</protein>
<reference evidence="6" key="1">
    <citation type="submission" date="2025-08" db="UniProtKB">
        <authorList>
            <consortium name="RefSeq"/>
        </authorList>
    </citation>
    <scope>IDENTIFICATION</scope>
</reference>
<keyword evidence="2" id="KW-0863">Zinc-finger</keyword>
<dbReference type="SUPFAM" id="SSF144232">
    <property type="entry name" value="HIT/MYND zinc finger-like"/>
    <property type="match status" value="1"/>
</dbReference>
<organism evidence="5 6">
    <name type="scientific">Dinoponera quadriceps</name>
    <name type="common">South American ant</name>
    <dbReference type="NCBI Taxonomy" id="609295"/>
    <lineage>
        <taxon>Eukaryota</taxon>
        <taxon>Metazoa</taxon>
        <taxon>Ecdysozoa</taxon>
        <taxon>Arthropoda</taxon>
        <taxon>Hexapoda</taxon>
        <taxon>Insecta</taxon>
        <taxon>Pterygota</taxon>
        <taxon>Neoptera</taxon>
        <taxon>Endopterygota</taxon>
        <taxon>Hymenoptera</taxon>
        <taxon>Apocrita</taxon>
        <taxon>Aculeata</taxon>
        <taxon>Formicoidea</taxon>
        <taxon>Formicidae</taxon>
        <taxon>Ponerinae</taxon>
        <taxon>Ponerini</taxon>
        <taxon>Dinoponera</taxon>
    </lineage>
</organism>
<dbReference type="PANTHER" id="PTHR28069">
    <property type="entry name" value="GH20023P"/>
    <property type="match status" value="1"/>
</dbReference>
<evidence type="ECO:0000259" key="4">
    <source>
        <dbReference type="PROSITE" id="PS01360"/>
    </source>
</evidence>
<dbReference type="PROSITE" id="PS01360">
    <property type="entry name" value="ZF_MYND_1"/>
    <property type="match status" value="1"/>
</dbReference>
<dbReference type="OrthoDB" id="5282002at2759"/>
<dbReference type="GeneID" id="106747625"/>
<evidence type="ECO:0000313" key="6">
    <source>
        <dbReference type="RefSeq" id="XP_014480810.1"/>
    </source>
</evidence>
<dbReference type="Proteomes" id="UP000515204">
    <property type="component" value="Unplaced"/>
</dbReference>
<dbReference type="RefSeq" id="XP_014480810.1">
    <property type="nucleotide sequence ID" value="XM_014625324.1"/>
</dbReference>
<feature type="domain" description="MYND-type" evidence="4">
    <location>
        <begin position="29"/>
        <end position="68"/>
    </location>
</feature>
<gene>
    <name evidence="6" type="primary">LOC106747625</name>
</gene>
<dbReference type="PANTHER" id="PTHR28069:SF2">
    <property type="entry name" value="GH20023P"/>
    <property type="match status" value="1"/>
</dbReference>
<dbReference type="AlphaFoldDB" id="A0A6P3XQL0"/>
<evidence type="ECO:0000256" key="1">
    <source>
        <dbReference type="ARBA" id="ARBA00022723"/>
    </source>
</evidence>